<accession>A0A0C2X120</accession>
<dbReference type="InterPro" id="IPR050425">
    <property type="entry name" value="NAD(P)_dehydrat-like"/>
</dbReference>
<feature type="domain" description="NAD-dependent epimerase/dehydratase" evidence="3">
    <location>
        <begin position="10"/>
        <end position="269"/>
    </location>
</feature>
<dbReference type="AlphaFoldDB" id="A0A0C2X120"/>
<evidence type="ECO:0000313" key="5">
    <source>
        <dbReference type="Proteomes" id="UP000054097"/>
    </source>
</evidence>
<evidence type="ECO:0000313" key="4">
    <source>
        <dbReference type="EMBL" id="KIM31973.1"/>
    </source>
</evidence>
<keyword evidence="1" id="KW-0560">Oxidoreductase</keyword>
<dbReference type="STRING" id="933852.A0A0C2X120"/>
<dbReference type="InterPro" id="IPR001509">
    <property type="entry name" value="Epimerase_deHydtase"/>
</dbReference>
<dbReference type="OrthoDB" id="2735536at2759"/>
<evidence type="ECO:0000256" key="1">
    <source>
        <dbReference type="ARBA" id="ARBA00023002"/>
    </source>
</evidence>
<evidence type="ECO:0000259" key="3">
    <source>
        <dbReference type="Pfam" id="PF01370"/>
    </source>
</evidence>
<dbReference type="InterPro" id="IPR036291">
    <property type="entry name" value="NAD(P)-bd_dom_sf"/>
</dbReference>
<dbReference type="PANTHER" id="PTHR10366:SF564">
    <property type="entry name" value="STEROL-4-ALPHA-CARBOXYLATE 3-DEHYDROGENASE, DECARBOXYLATING"/>
    <property type="match status" value="1"/>
</dbReference>
<reference evidence="4 5" key="1">
    <citation type="submission" date="2014-04" db="EMBL/GenBank/DDBJ databases">
        <authorList>
            <consortium name="DOE Joint Genome Institute"/>
            <person name="Kuo A."/>
            <person name="Zuccaro A."/>
            <person name="Kohler A."/>
            <person name="Nagy L.G."/>
            <person name="Floudas D."/>
            <person name="Copeland A."/>
            <person name="Barry K.W."/>
            <person name="Cichocki N."/>
            <person name="Veneault-Fourrey C."/>
            <person name="LaButti K."/>
            <person name="Lindquist E.A."/>
            <person name="Lipzen A."/>
            <person name="Lundell T."/>
            <person name="Morin E."/>
            <person name="Murat C."/>
            <person name="Sun H."/>
            <person name="Tunlid A."/>
            <person name="Henrissat B."/>
            <person name="Grigoriev I.V."/>
            <person name="Hibbett D.S."/>
            <person name="Martin F."/>
            <person name="Nordberg H.P."/>
            <person name="Cantor M.N."/>
            <person name="Hua S.X."/>
        </authorList>
    </citation>
    <scope>NUCLEOTIDE SEQUENCE [LARGE SCALE GENOMIC DNA]</scope>
    <source>
        <strain evidence="4 5">MAFF 305830</strain>
    </source>
</reference>
<organism evidence="4 5">
    <name type="scientific">Serendipita vermifera MAFF 305830</name>
    <dbReference type="NCBI Taxonomy" id="933852"/>
    <lineage>
        <taxon>Eukaryota</taxon>
        <taxon>Fungi</taxon>
        <taxon>Dikarya</taxon>
        <taxon>Basidiomycota</taxon>
        <taxon>Agaricomycotina</taxon>
        <taxon>Agaricomycetes</taxon>
        <taxon>Sebacinales</taxon>
        <taxon>Serendipitaceae</taxon>
        <taxon>Serendipita</taxon>
    </lineage>
</organism>
<evidence type="ECO:0000256" key="2">
    <source>
        <dbReference type="ARBA" id="ARBA00023445"/>
    </source>
</evidence>
<gene>
    <name evidence="4" type="ORF">M408DRAFT_241598</name>
</gene>
<reference evidence="5" key="2">
    <citation type="submission" date="2015-01" db="EMBL/GenBank/DDBJ databases">
        <title>Evolutionary Origins and Diversification of the Mycorrhizal Mutualists.</title>
        <authorList>
            <consortium name="DOE Joint Genome Institute"/>
            <consortium name="Mycorrhizal Genomics Consortium"/>
            <person name="Kohler A."/>
            <person name="Kuo A."/>
            <person name="Nagy L.G."/>
            <person name="Floudas D."/>
            <person name="Copeland A."/>
            <person name="Barry K.W."/>
            <person name="Cichocki N."/>
            <person name="Veneault-Fourrey C."/>
            <person name="LaButti K."/>
            <person name="Lindquist E.A."/>
            <person name="Lipzen A."/>
            <person name="Lundell T."/>
            <person name="Morin E."/>
            <person name="Murat C."/>
            <person name="Riley R."/>
            <person name="Ohm R."/>
            <person name="Sun H."/>
            <person name="Tunlid A."/>
            <person name="Henrissat B."/>
            <person name="Grigoriev I.V."/>
            <person name="Hibbett D.S."/>
            <person name="Martin F."/>
        </authorList>
    </citation>
    <scope>NUCLEOTIDE SEQUENCE [LARGE SCALE GENOMIC DNA]</scope>
    <source>
        <strain evidence="5">MAFF 305830</strain>
    </source>
</reference>
<name>A0A0C2X120_SERVB</name>
<dbReference type="EMBL" id="KN824281">
    <property type="protein sequence ID" value="KIM31973.1"/>
    <property type="molecule type" value="Genomic_DNA"/>
</dbReference>
<proteinExistence type="inferred from homology"/>
<sequence>MSALTAPANILLTGATGFVGNHILRRLIETSFSVKAAVRSDSKAKFLTSFFQSYVDSGKLTFVNVPDITAPGAFDEAVKGVDGVIHGASPLESNDPQADPQELVQPAVHGTVGILDSALKNGSGIKRIVITSSIVTLYEPHEPGHIYSDADWFNTGPKLIAQHGRNTPSFVKYMASKVLAEQAAWKWVEDNKPSFQVVTTMPSWVFGKSETLSPEHFRKESSNNTLLRGLVGVKSGELQEKDYLTITNFTDVVDVAEGHLKALTVPEAAGRRLLLLGASVSWQDVFDILNANPVPGVTVPVGTPGNGKNAVPTHIFDHETPAKVLGLTYRPAEQTIRETLLQAVELGWKQ</sequence>
<dbReference type="SUPFAM" id="SSF51735">
    <property type="entry name" value="NAD(P)-binding Rossmann-fold domains"/>
    <property type="match status" value="1"/>
</dbReference>
<dbReference type="PANTHER" id="PTHR10366">
    <property type="entry name" value="NAD DEPENDENT EPIMERASE/DEHYDRATASE"/>
    <property type="match status" value="1"/>
</dbReference>
<dbReference type="Pfam" id="PF01370">
    <property type="entry name" value="Epimerase"/>
    <property type="match status" value="1"/>
</dbReference>
<dbReference type="Gene3D" id="3.40.50.720">
    <property type="entry name" value="NAD(P)-binding Rossmann-like Domain"/>
    <property type="match status" value="1"/>
</dbReference>
<protein>
    <recommendedName>
        <fullName evidence="3">NAD-dependent epimerase/dehydratase domain-containing protein</fullName>
    </recommendedName>
</protein>
<comment type="similarity">
    <text evidence="2">Belongs to the NAD(P)-dependent epimerase/dehydratase family. Dihydroflavonol-4-reductase subfamily.</text>
</comment>
<dbReference type="GO" id="GO:0016616">
    <property type="term" value="F:oxidoreductase activity, acting on the CH-OH group of donors, NAD or NADP as acceptor"/>
    <property type="evidence" value="ECO:0007669"/>
    <property type="project" value="TreeGrafter"/>
</dbReference>
<keyword evidence="5" id="KW-1185">Reference proteome</keyword>
<dbReference type="Proteomes" id="UP000054097">
    <property type="component" value="Unassembled WGS sequence"/>
</dbReference>
<dbReference type="HOGENOM" id="CLU_007383_9_2_1"/>